<evidence type="ECO:0000313" key="2">
    <source>
        <dbReference type="EMBL" id="KAK6360645.1"/>
    </source>
</evidence>
<evidence type="ECO:0000313" key="3">
    <source>
        <dbReference type="Proteomes" id="UP001373714"/>
    </source>
</evidence>
<feature type="compositionally biased region" description="Acidic residues" evidence="1">
    <location>
        <begin position="149"/>
        <end position="172"/>
    </location>
</feature>
<protein>
    <submittedName>
        <fullName evidence="2">Uncharacterized protein</fullName>
    </submittedName>
</protein>
<evidence type="ECO:0000256" key="1">
    <source>
        <dbReference type="SAM" id="MobiDB-lite"/>
    </source>
</evidence>
<accession>A0AAV9VF98</accession>
<feature type="compositionally biased region" description="Low complexity" evidence="1">
    <location>
        <begin position="74"/>
        <end position="93"/>
    </location>
</feature>
<feature type="compositionally biased region" description="Basic and acidic residues" evidence="1">
    <location>
        <begin position="1"/>
        <end position="10"/>
    </location>
</feature>
<organism evidence="2 3">
    <name type="scientific">Orbilia blumenaviensis</name>
    <dbReference type="NCBI Taxonomy" id="1796055"/>
    <lineage>
        <taxon>Eukaryota</taxon>
        <taxon>Fungi</taxon>
        <taxon>Dikarya</taxon>
        <taxon>Ascomycota</taxon>
        <taxon>Pezizomycotina</taxon>
        <taxon>Orbiliomycetes</taxon>
        <taxon>Orbiliales</taxon>
        <taxon>Orbiliaceae</taxon>
        <taxon>Orbilia</taxon>
    </lineage>
</organism>
<feature type="region of interest" description="Disordered" evidence="1">
    <location>
        <begin position="1"/>
        <end position="208"/>
    </location>
</feature>
<name>A0AAV9VF98_9PEZI</name>
<gene>
    <name evidence="2" type="ORF">TWF730_006781</name>
</gene>
<keyword evidence="3" id="KW-1185">Reference proteome</keyword>
<dbReference type="PANTHER" id="PTHR40644">
    <property type="entry name" value="UPF0653 PROTEIN C607.02C"/>
    <property type="match status" value="1"/>
</dbReference>
<dbReference type="AlphaFoldDB" id="A0AAV9VF98"/>
<reference evidence="2 3" key="1">
    <citation type="submission" date="2019-10" db="EMBL/GenBank/DDBJ databases">
        <authorList>
            <person name="Palmer J.M."/>
        </authorList>
    </citation>
    <scope>NUCLEOTIDE SEQUENCE [LARGE SCALE GENOMIC DNA]</scope>
    <source>
        <strain evidence="2 3">TWF730</strain>
    </source>
</reference>
<dbReference type="PANTHER" id="PTHR40644:SF1">
    <property type="entry name" value="UPF0653 PROTEIN C607.02C"/>
    <property type="match status" value="1"/>
</dbReference>
<proteinExistence type="predicted"/>
<feature type="compositionally biased region" description="Basic residues" evidence="1">
    <location>
        <begin position="18"/>
        <end position="27"/>
    </location>
</feature>
<comment type="caution">
    <text evidence="2">The sequence shown here is derived from an EMBL/GenBank/DDBJ whole genome shotgun (WGS) entry which is preliminary data.</text>
</comment>
<sequence length="290" mass="31861">MAPPTNHERNPASSSSSKPKKRKSKRSKPNDNDDTPKAFTRLMAYASTGKRPNGLDDPKSNTSSTTSKKRKRTNPNSSTTTEPPTAAASQETENPPPAEPSKPLTLLPNEKLSDFSRRVDAAIPISFKGLQRGEDNPKNRKKKKKPNPADEEKEGGEGEEVTEDTYDFDDNGDPLPNHLKPHNHNPHTKQPVSKAMKGRRKERSPSPFAILREKRGAVQSSINDVVQAPPSLVVPKEKLRDKTKGGVRGIQGLEVPKASGSLARREMLEQERKGVVERYRALMAAKSGGL</sequence>
<feature type="compositionally biased region" description="Basic and acidic residues" evidence="1">
    <location>
        <begin position="111"/>
        <end position="120"/>
    </location>
</feature>
<dbReference type="Proteomes" id="UP001373714">
    <property type="component" value="Unassembled WGS sequence"/>
</dbReference>
<dbReference type="EMBL" id="JAVHNS010000003">
    <property type="protein sequence ID" value="KAK6360645.1"/>
    <property type="molecule type" value="Genomic_DNA"/>
</dbReference>